<accession>A0A2R5LDX3</accession>
<dbReference type="Pfam" id="PF10474">
    <property type="entry name" value="Syndetin_C"/>
    <property type="match status" value="1"/>
</dbReference>
<organism evidence="7">
    <name type="scientific">Ornithodoros turicata</name>
    <dbReference type="NCBI Taxonomy" id="34597"/>
    <lineage>
        <taxon>Eukaryota</taxon>
        <taxon>Metazoa</taxon>
        <taxon>Ecdysozoa</taxon>
        <taxon>Arthropoda</taxon>
        <taxon>Chelicerata</taxon>
        <taxon>Arachnida</taxon>
        <taxon>Acari</taxon>
        <taxon>Parasitiformes</taxon>
        <taxon>Ixodida</taxon>
        <taxon>Ixodoidea</taxon>
        <taxon>Argasidae</taxon>
        <taxon>Ornithodorinae</taxon>
        <taxon>Ornithodoros</taxon>
    </lineage>
</organism>
<dbReference type="PANTHER" id="PTHR13258:SF0">
    <property type="entry name" value="SYNDETIN"/>
    <property type="match status" value="1"/>
</dbReference>
<dbReference type="AlphaFoldDB" id="A0A2R5LDX3"/>
<evidence type="ECO:0000259" key="6">
    <source>
        <dbReference type="Pfam" id="PF10475"/>
    </source>
</evidence>
<evidence type="ECO:0000256" key="2">
    <source>
        <dbReference type="ARBA" id="ARBA00022927"/>
    </source>
</evidence>
<evidence type="ECO:0000313" key="7">
    <source>
        <dbReference type="EMBL" id="MBY07537.1"/>
    </source>
</evidence>
<dbReference type="GO" id="GO:0000149">
    <property type="term" value="F:SNARE binding"/>
    <property type="evidence" value="ECO:0007669"/>
    <property type="project" value="TreeGrafter"/>
</dbReference>
<feature type="compositionally biased region" description="Polar residues" evidence="4">
    <location>
        <begin position="15"/>
        <end position="35"/>
    </location>
</feature>
<feature type="domain" description="Vacuolar protein sorting-associated protein 54 N-terminal" evidence="6">
    <location>
        <begin position="59"/>
        <end position="350"/>
    </location>
</feature>
<feature type="region of interest" description="Disordered" evidence="4">
    <location>
        <begin position="538"/>
        <end position="591"/>
    </location>
</feature>
<keyword evidence="1" id="KW-0813">Transport</keyword>
<evidence type="ECO:0000259" key="5">
    <source>
        <dbReference type="Pfam" id="PF10474"/>
    </source>
</evidence>
<protein>
    <recommendedName>
        <fullName evidence="8">Coiled-coil domain-containing protein</fullName>
    </recommendedName>
</protein>
<reference evidence="7" key="1">
    <citation type="submission" date="2018-03" db="EMBL/GenBank/DDBJ databases">
        <title>The relapsing fever spirochete Borrelia turicatae persists in the highly oxidative environment of its soft-bodied tick vector.</title>
        <authorList>
            <person name="Bourret T.J."/>
            <person name="Boyle W.K."/>
            <person name="Valenzuela J.G."/>
            <person name="Oliveira F."/>
            <person name="Lopez J.E."/>
        </authorList>
    </citation>
    <scope>NUCLEOTIDE SEQUENCE</scope>
    <source>
        <strain evidence="7">Kansas strain/isolate</strain>
        <tissue evidence="7">Salivary glands</tissue>
    </source>
</reference>
<evidence type="ECO:0008006" key="8">
    <source>
        <dbReference type="Google" id="ProtNLM"/>
    </source>
</evidence>
<dbReference type="GO" id="GO:0015031">
    <property type="term" value="P:protein transport"/>
    <property type="evidence" value="ECO:0007669"/>
    <property type="project" value="UniProtKB-KW"/>
</dbReference>
<dbReference type="GO" id="GO:0042147">
    <property type="term" value="P:retrograde transport, endosome to Golgi"/>
    <property type="evidence" value="ECO:0007669"/>
    <property type="project" value="InterPro"/>
</dbReference>
<dbReference type="EMBL" id="GGLE01003411">
    <property type="protein sequence ID" value="MBY07537.1"/>
    <property type="molecule type" value="Transcribed_RNA"/>
</dbReference>
<keyword evidence="3" id="KW-0175">Coiled coil</keyword>
<keyword evidence="2" id="KW-0653">Protein transport</keyword>
<evidence type="ECO:0000256" key="3">
    <source>
        <dbReference type="ARBA" id="ARBA00023054"/>
    </source>
</evidence>
<feature type="region of interest" description="Disordered" evidence="4">
    <location>
        <begin position="1"/>
        <end position="51"/>
    </location>
</feature>
<name>A0A2R5LDX3_9ACAR</name>
<dbReference type="Pfam" id="PF10475">
    <property type="entry name" value="Vps54_N"/>
    <property type="match status" value="1"/>
</dbReference>
<proteinExistence type="predicted"/>
<dbReference type="PANTHER" id="PTHR13258">
    <property type="entry name" value="SYNDETIN"/>
    <property type="match status" value="1"/>
</dbReference>
<dbReference type="GO" id="GO:1990745">
    <property type="term" value="C:EARP complex"/>
    <property type="evidence" value="ECO:0007669"/>
    <property type="project" value="InterPro"/>
</dbReference>
<sequence length="945" mass="108116">MELTKKLKSLVGRQGSLSNTSSAENCSVSPSSPQASVDRVKPCEQRPSLADPQLEEETLNSIEPVYYSDDTFDASEYVLKKLPEDFDKAVIQAERQTLRNQLYVVSKRVSDLILQNQSCYMSELQTVMELQRNLEEAGEICSTGRRNLAKTREDFTEASLGILANCRKRETLRSLLKSLHLIKTLQETDASLRELLEEENYAGAIQLCLACQNAASTLKHYRCISELSSKLQDTLEMTDEQLDVALSKICTKFDKCKYEKLQAAYELLGKTQIAADQLLMHFASAIHNRASAIVLGYVELCSGQKDANFQKMLYPALCANIHVDCFTSCLMDLSKALWEVMCSYKAILEWHGSREVPPPTPSEEGDAPDVAYLYVQQKLQHGLLRIWQDVQNKVQLYVLACDISSFKFDEFIQVLDIVRRLMNIGDEFCQSKSEDLQESLRKLSGNYFKNYHRCCLDELRMFLENESWALVPVRENFSILHLQEFRFLRNSLQARPVLSPDRVEKAEEISPMRRSGTRTFDINSNPFVIQADDEEEDVFDSASNDHNKGAGSDSDDSDVPEELKQDYVDEMAGETPQRRTSKPSKRYMSRPENVPFVTNTTLNVLRLLGKYMKMMDVLHIIAFDVFLCMSQLFDYYMYTVYLFFAKEMSDFSENSLSNKLRTSLRRISDVLILVSKDLESGDPSQTKDKVPPPSLSPVVSLIDPADLHGLAERVVAAESLAFLSQQFESLAPHLDALIPQAKQPYLKTYTQNVALSVDLRRPIYMTVAAKSINYDQVLGFMERVHWDIHDIPSQHSSYVDLLVRELQNFIMRLSDVSKRTPIPKVASSLLWEHCIRMSNRTFIEGFSQAKKCTNEGRALMQLDYQQFVSKVEKLMDLRPLPDRELVEGYIKAYYMLDKALESWILSHKEYTPKQLIGLVNCVTQLNKKSRQNLINLIDENDRTKR</sequence>
<dbReference type="InterPro" id="IPR040047">
    <property type="entry name" value="VPS50"/>
</dbReference>
<dbReference type="InterPro" id="IPR019515">
    <property type="entry name" value="VPS54_N"/>
</dbReference>
<dbReference type="GO" id="GO:0005829">
    <property type="term" value="C:cytosol"/>
    <property type="evidence" value="ECO:0007669"/>
    <property type="project" value="GOC"/>
</dbReference>
<evidence type="ECO:0000256" key="1">
    <source>
        <dbReference type="ARBA" id="ARBA00022448"/>
    </source>
</evidence>
<feature type="domain" description="Syndetin C-terminal" evidence="5">
    <location>
        <begin position="707"/>
        <end position="938"/>
    </location>
</feature>
<feature type="compositionally biased region" description="Basic residues" evidence="4">
    <location>
        <begin position="579"/>
        <end position="588"/>
    </location>
</feature>
<dbReference type="InterPro" id="IPR019514">
    <property type="entry name" value="Syndetin_C"/>
</dbReference>
<dbReference type="GO" id="GO:0032456">
    <property type="term" value="P:endocytic recycling"/>
    <property type="evidence" value="ECO:0007669"/>
    <property type="project" value="InterPro"/>
</dbReference>
<evidence type="ECO:0000256" key="4">
    <source>
        <dbReference type="SAM" id="MobiDB-lite"/>
    </source>
</evidence>